<accession>A0A8S5M501</accession>
<evidence type="ECO:0000313" key="1">
    <source>
        <dbReference type="EMBL" id="DAD77302.1"/>
    </source>
</evidence>
<dbReference type="EMBL" id="BK014822">
    <property type="protein sequence ID" value="DAD77302.1"/>
    <property type="molecule type" value="Genomic_DNA"/>
</dbReference>
<reference evidence="1" key="1">
    <citation type="journal article" date="2021" name="Proc. Natl. Acad. Sci. U.S.A.">
        <title>A Catalog of Tens of Thousands of Viruses from Human Metagenomes Reveals Hidden Associations with Chronic Diseases.</title>
        <authorList>
            <person name="Tisza M.J."/>
            <person name="Buck C.B."/>
        </authorList>
    </citation>
    <scope>NUCLEOTIDE SEQUENCE</scope>
    <source>
        <strain evidence="1">CtEQg15</strain>
    </source>
</reference>
<protein>
    <submittedName>
        <fullName evidence="1">Tail assembly chaperone</fullName>
    </submittedName>
</protein>
<organism evidence="1">
    <name type="scientific">Siphoviridae sp. ctEQg15</name>
    <dbReference type="NCBI Taxonomy" id="2826205"/>
    <lineage>
        <taxon>Viruses</taxon>
        <taxon>Duplodnaviria</taxon>
        <taxon>Heunggongvirae</taxon>
        <taxon>Uroviricota</taxon>
        <taxon>Caudoviricetes</taxon>
    </lineage>
</organism>
<name>A0A8S5M501_9CAUD</name>
<sequence length="141" mass="16206">MENLNFDNGLKTYCVNGVREITFNPTDSAFVEKLFNAFDTLDKKQSEYEHEASAAKGAELFQIARKRDAEMRETIDQIFGENFCKDVFGDCNVYAFAGGCPIWCNFILSVIETVDNASEKEYATTNPRLQKYMGKYQKYNR</sequence>
<proteinExistence type="predicted"/>